<feature type="transmembrane region" description="Helical" evidence="1">
    <location>
        <begin position="202"/>
        <end position="234"/>
    </location>
</feature>
<organism evidence="2 3">
    <name type="scientific">Nocardioides mangrovi</name>
    <dbReference type="NCBI Taxonomy" id="2874580"/>
    <lineage>
        <taxon>Bacteria</taxon>
        <taxon>Bacillati</taxon>
        <taxon>Actinomycetota</taxon>
        <taxon>Actinomycetes</taxon>
        <taxon>Propionibacteriales</taxon>
        <taxon>Nocardioidaceae</taxon>
        <taxon>Nocardioides</taxon>
    </lineage>
</organism>
<feature type="transmembrane region" description="Helical" evidence="1">
    <location>
        <begin position="173"/>
        <end position="190"/>
    </location>
</feature>
<dbReference type="Proteomes" id="UP000780875">
    <property type="component" value="Unassembled WGS sequence"/>
</dbReference>
<keyword evidence="1" id="KW-1133">Transmembrane helix</keyword>
<evidence type="ECO:0000256" key="1">
    <source>
        <dbReference type="SAM" id="Phobius"/>
    </source>
</evidence>
<gene>
    <name evidence="2" type="ORF">K8U61_04905</name>
</gene>
<keyword evidence="3" id="KW-1185">Reference proteome</keyword>
<dbReference type="RefSeq" id="WP_224121841.1">
    <property type="nucleotide sequence ID" value="NZ_JAIQZJ010000001.1"/>
</dbReference>
<comment type="caution">
    <text evidence="2">The sequence shown here is derived from an EMBL/GenBank/DDBJ whole genome shotgun (WGS) entry which is preliminary data.</text>
</comment>
<dbReference type="EMBL" id="JAIQZJ010000001">
    <property type="protein sequence ID" value="MBZ5737492.1"/>
    <property type="molecule type" value="Genomic_DNA"/>
</dbReference>
<evidence type="ECO:0008006" key="4">
    <source>
        <dbReference type="Google" id="ProtNLM"/>
    </source>
</evidence>
<feature type="transmembrane region" description="Helical" evidence="1">
    <location>
        <begin position="149"/>
        <end position="166"/>
    </location>
</feature>
<keyword evidence="1" id="KW-0812">Transmembrane</keyword>
<feature type="transmembrane region" description="Helical" evidence="1">
    <location>
        <begin position="241"/>
        <end position="260"/>
    </location>
</feature>
<feature type="transmembrane region" description="Helical" evidence="1">
    <location>
        <begin position="340"/>
        <end position="359"/>
    </location>
</feature>
<feature type="transmembrane region" description="Helical" evidence="1">
    <location>
        <begin position="404"/>
        <end position="424"/>
    </location>
</feature>
<feature type="transmembrane region" description="Helical" evidence="1">
    <location>
        <begin position="365"/>
        <end position="384"/>
    </location>
</feature>
<name>A0ABS7U9I7_9ACTN</name>
<protein>
    <recommendedName>
        <fullName evidence="4">Glycosyltransferase RgtA/B/C/D-like domain-containing protein</fullName>
    </recommendedName>
</protein>
<proteinExistence type="predicted"/>
<accession>A0ABS7U9I7</accession>
<reference evidence="2 3" key="1">
    <citation type="submission" date="2021-09" db="EMBL/GenBank/DDBJ databases">
        <title>Whole genome sequence of Nocardioides sp. GBK3QG-3.</title>
        <authorList>
            <person name="Tuo L."/>
        </authorList>
    </citation>
    <scope>NUCLEOTIDE SEQUENCE [LARGE SCALE GENOMIC DNA]</scope>
    <source>
        <strain evidence="2 3">GBK3QG-3</strain>
    </source>
</reference>
<feature type="transmembrane region" description="Helical" evidence="1">
    <location>
        <begin position="125"/>
        <end position="143"/>
    </location>
</feature>
<sequence>MRDLWRRAGAHPFAVPALMSLLICLIGANVALSTQIPSWGNDEAPHLGYVVALAHGHLPTIDSPIVRSWADYPPGSFGLVGWDGAHMDIWTANHPPLYHAMLVPLWWIFGGDLTHAVISMRLANTAGYGLWVLLVGLIARDLVPRRPAVVALATVIAVTPTLALRAGYLMNDGWGCAAALLMMLMTIRMLRGGPGAITNRRIAVAAAAGVLAAGTRAPGVLVVAVCCLTLLLCLGRTRRGLLAAVVTGGVPALATGWFYLRNLHLYGDLTGQEALIEKFQRVPVTSLSGIGGVPGLWEPLVAAWIPLVVFLTVVPYVVVRRVRAGAIGPGWRPDPSWTMLVVNAGLTGANIIGFIRIGGGFHDRYLMTVMPLFATLAALAMLSVRRRPLRAVGERSIHFERREWRIAGMWATAMLAWFVVAIAYQEWYFVYRPQGHNLVGGPVPALLLVAAAVVGVLTLVVMARRASPAVTEPVPVSEPVRGAA</sequence>
<feature type="transmembrane region" description="Helical" evidence="1">
    <location>
        <begin position="444"/>
        <end position="463"/>
    </location>
</feature>
<feature type="transmembrane region" description="Helical" evidence="1">
    <location>
        <begin position="97"/>
        <end position="118"/>
    </location>
</feature>
<evidence type="ECO:0000313" key="2">
    <source>
        <dbReference type="EMBL" id="MBZ5737492.1"/>
    </source>
</evidence>
<feature type="transmembrane region" description="Helical" evidence="1">
    <location>
        <begin position="301"/>
        <end position="319"/>
    </location>
</feature>
<keyword evidence="1" id="KW-0472">Membrane</keyword>
<evidence type="ECO:0000313" key="3">
    <source>
        <dbReference type="Proteomes" id="UP000780875"/>
    </source>
</evidence>